<evidence type="ECO:0000256" key="1">
    <source>
        <dbReference type="SAM" id="MobiDB-lite"/>
    </source>
</evidence>
<dbReference type="EMBL" id="LYVJ01000003">
    <property type="protein sequence ID" value="OBU68955.1"/>
    <property type="molecule type" value="Genomic_DNA"/>
</dbReference>
<dbReference type="Proteomes" id="UP000092256">
    <property type="component" value="Unassembled WGS sequence"/>
</dbReference>
<name>A0A1A6Y1X4_STEMA</name>
<dbReference type="AlphaFoldDB" id="A0A1A6Y1X4"/>
<sequence length="258" mass="27751">MPDGYSIEARSLSVAGVGSHDFWVLRDPQGKALAELHGLATDRETQRAVPIGTDEKKHSLRVWHFAHDKEFAAEHGIRPTAESYIQDGQQHRTALTGSKEEILGRWNAAVAAQGQLNQLDLDYPNYGFKVFGETVNSNSTYRTLGEIMGVPVRDFGGVLEPGIDNRMTTPEQIEKLRDPKYPVLSSNTGDVHPARGGVDALLAGARDGGGDNLSTAMRDLLASPQGQDFAARAQLSAQQAAETARQAPATAPDAPARG</sequence>
<protein>
    <submittedName>
        <fullName evidence="2">Uncharacterized protein</fullName>
    </submittedName>
</protein>
<reference evidence="2 3" key="1">
    <citation type="submission" date="2016-05" db="EMBL/GenBank/DDBJ databases">
        <title>Draft Genome Sequences of Stenotrophomonas maltophilia Strains Sm32COP, Sm41DVV, Sm46PAILV, SmF3, SmF22, SmSOFb1 and SmCVFa1, Isolated from Different Manures, in France.</title>
        <authorList>
            <person name="Nazaret S."/>
            <person name="Bodilis J."/>
        </authorList>
    </citation>
    <scope>NUCLEOTIDE SEQUENCE [LARGE SCALE GENOMIC DNA]</scope>
    <source>
        <strain evidence="2 3">Sm46PAILV</strain>
    </source>
</reference>
<organism evidence="2 3">
    <name type="scientific">Stenotrophomonas maltophilia</name>
    <name type="common">Pseudomonas maltophilia</name>
    <name type="synonym">Xanthomonas maltophilia</name>
    <dbReference type="NCBI Taxonomy" id="40324"/>
    <lineage>
        <taxon>Bacteria</taxon>
        <taxon>Pseudomonadati</taxon>
        <taxon>Pseudomonadota</taxon>
        <taxon>Gammaproteobacteria</taxon>
        <taxon>Lysobacterales</taxon>
        <taxon>Lysobacteraceae</taxon>
        <taxon>Stenotrophomonas</taxon>
        <taxon>Stenotrophomonas maltophilia group</taxon>
    </lineage>
</organism>
<feature type="region of interest" description="Disordered" evidence="1">
    <location>
        <begin position="231"/>
        <end position="258"/>
    </location>
</feature>
<proteinExistence type="predicted"/>
<feature type="compositionally biased region" description="Low complexity" evidence="1">
    <location>
        <begin position="231"/>
        <end position="252"/>
    </location>
</feature>
<dbReference type="RefSeq" id="WP_065198168.1">
    <property type="nucleotide sequence ID" value="NZ_LYVJ01000003.1"/>
</dbReference>
<comment type="caution">
    <text evidence="2">The sequence shown here is derived from an EMBL/GenBank/DDBJ whole genome shotgun (WGS) entry which is preliminary data.</text>
</comment>
<accession>A0A1A6Y1X4</accession>
<evidence type="ECO:0000313" key="3">
    <source>
        <dbReference type="Proteomes" id="UP000092256"/>
    </source>
</evidence>
<evidence type="ECO:0000313" key="2">
    <source>
        <dbReference type="EMBL" id="OBU68955.1"/>
    </source>
</evidence>
<gene>
    <name evidence="2" type="ORF">A9K58_04250</name>
</gene>